<evidence type="ECO:0000256" key="3">
    <source>
        <dbReference type="ARBA" id="ARBA00023274"/>
    </source>
</evidence>
<dbReference type="SMART" id="SM01382">
    <property type="entry name" value="Ribosomal_L2_C"/>
    <property type="match status" value="1"/>
</dbReference>
<dbReference type="SUPFAM" id="SSF50104">
    <property type="entry name" value="Translation proteins SH3-like domain"/>
    <property type="match status" value="1"/>
</dbReference>
<dbReference type="InterPro" id="IPR014722">
    <property type="entry name" value="Rib_uL2_dom2"/>
</dbReference>
<dbReference type="FunFam" id="4.10.950.10:FF:000001">
    <property type="entry name" value="50S ribosomal protein L2"/>
    <property type="match status" value="1"/>
</dbReference>
<dbReference type="InParanoid" id="G7DZV5"/>
<gene>
    <name evidence="7" type="primary">Mo02776</name>
    <name evidence="7" type="ORF">E5Q_02776</name>
</gene>
<feature type="domain" description="Large ribosomal subunit protein uL2 RNA-binding" evidence="6">
    <location>
        <begin position="126"/>
        <end position="205"/>
    </location>
</feature>
<dbReference type="SUPFAM" id="SSF50249">
    <property type="entry name" value="Nucleic acid-binding proteins"/>
    <property type="match status" value="1"/>
</dbReference>
<dbReference type="AlphaFoldDB" id="G7DZV5"/>
<dbReference type="PANTHER" id="PTHR13691">
    <property type="entry name" value="RIBOSOMAL PROTEIN L2"/>
    <property type="match status" value="1"/>
</dbReference>
<dbReference type="GO" id="GO:0003735">
    <property type="term" value="F:structural constituent of ribosome"/>
    <property type="evidence" value="ECO:0007669"/>
    <property type="project" value="InterPro"/>
</dbReference>
<dbReference type="RefSeq" id="XP_014570742.1">
    <property type="nucleotide sequence ID" value="XM_014715256.1"/>
</dbReference>
<dbReference type="InterPro" id="IPR005880">
    <property type="entry name" value="Ribosomal_uL2_bac/org-type"/>
</dbReference>
<feature type="compositionally biased region" description="Basic residues" evidence="4">
    <location>
        <begin position="357"/>
        <end position="370"/>
    </location>
</feature>
<evidence type="ECO:0000256" key="4">
    <source>
        <dbReference type="SAM" id="MobiDB-lite"/>
    </source>
</evidence>
<evidence type="ECO:0000313" key="7">
    <source>
        <dbReference type="EMBL" id="GAA96115.1"/>
    </source>
</evidence>
<dbReference type="FunCoup" id="G7DZV5">
    <property type="interactions" value="94"/>
</dbReference>
<keyword evidence="3" id="KW-0687">Ribonucleoprotein</keyword>
<dbReference type="GO" id="GO:0003723">
    <property type="term" value="F:RNA binding"/>
    <property type="evidence" value="ECO:0007669"/>
    <property type="project" value="InterPro"/>
</dbReference>
<dbReference type="Pfam" id="PF00181">
    <property type="entry name" value="Ribosomal_L2_N"/>
    <property type="match status" value="1"/>
</dbReference>
<feature type="region of interest" description="Disordered" evidence="4">
    <location>
        <begin position="119"/>
        <end position="139"/>
    </location>
</feature>
<evidence type="ECO:0000313" key="8">
    <source>
        <dbReference type="Proteomes" id="UP000009131"/>
    </source>
</evidence>
<dbReference type="PANTHER" id="PTHR13691:SF5">
    <property type="entry name" value="LARGE RIBOSOMAL SUBUNIT PROTEIN UL2M"/>
    <property type="match status" value="1"/>
</dbReference>
<dbReference type="NCBIfam" id="TIGR01171">
    <property type="entry name" value="rplB_bact"/>
    <property type="match status" value="1"/>
</dbReference>
<dbReference type="Proteomes" id="UP000009131">
    <property type="component" value="Unassembled WGS sequence"/>
</dbReference>
<name>G7DZV5_MIXOS</name>
<dbReference type="STRING" id="764103.G7DZV5"/>
<dbReference type="Gene3D" id="2.40.50.140">
    <property type="entry name" value="Nucleic acid-binding proteins"/>
    <property type="match status" value="1"/>
</dbReference>
<evidence type="ECO:0000256" key="2">
    <source>
        <dbReference type="ARBA" id="ARBA00022980"/>
    </source>
</evidence>
<comment type="similarity">
    <text evidence="1">Belongs to the universal ribosomal protein uL2 family.</text>
</comment>
<dbReference type="OrthoDB" id="268576at2759"/>
<dbReference type="eggNOG" id="KOG0438">
    <property type="taxonomic scope" value="Eukaryota"/>
</dbReference>
<feature type="region of interest" description="Disordered" evidence="4">
    <location>
        <begin position="1"/>
        <end position="23"/>
    </location>
</feature>
<dbReference type="OMA" id="TAQRGNC"/>
<dbReference type="Pfam" id="PF03947">
    <property type="entry name" value="Ribosomal_L2_C"/>
    <property type="match status" value="1"/>
</dbReference>
<dbReference type="InterPro" id="IPR008991">
    <property type="entry name" value="Translation_prot_SH3-like_sf"/>
</dbReference>
<sequence>MQSLRGSLQTSLGSLASSSRHLTPASLSRQPVIEFKRHGTVWIKRTGPGSEASTGVNAYGRVPGKMGSSRQGKKSKTRVAAGGDALFKRPLPLINSLRHVRLPLHEHLWKGEPYRPLTIPKRGTGGRNNTGRITVRGRGAGHKRRIRLLDFHRSQQGEMIVRRIEYDPGRTAHIALVEYIEEGKEGKKAYILAPEELKVGDSIRNYRQGLDASVDDNRAPTLPTDPAAPQTVAPPSLALTMARAAALRPGNLLPLHAIPLGLAINSISLRQNGPGILARSAGASATVIAVQPDGFTQVKMASGEVRLVRSDCCAVVGVVSNKIQIGKSLGKAGRARWLGWRPKVRGVAMNSVDHPHGGGRGKSKSNKHPRTPWGILTKGFRTRRPGPGGNTMVVKQRPRIRAQD</sequence>
<dbReference type="GO" id="GO:0032543">
    <property type="term" value="P:mitochondrial translation"/>
    <property type="evidence" value="ECO:0007669"/>
    <property type="project" value="TreeGrafter"/>
</dbReference>
<feature type="region of interest" description="Disordered" evidence="4">
    <location>
        <begin position="348"/>
        <end position="404"/>
    </location>
</feature>
<reference evidence="7 8" key="2">
    <citation type="journal article" date="2012" name="Open Biol.">
        <title>Characteristics of nucleosomes and linker DNA regions on the genome of the basidiomycete Mixia osmundae revealed by mono- and dinucleosome mapping.</title>
        <authorList>
            <person name="Nishida H."/>
            <person name="Kondo S."/>
            <person name="Matsumoto T."/>
            <person name="Suzuki Y."/>
            <person name="Yoshikawa H."/>
            <person name="Taylor T.D."/>
            <person name="Sugiyama J."/>
        </authorList>
    </citation>
    <scope>NUCLEOTIDE SEQUENCE [LARGE SCALE GENOMIC DNA]</scope>
    <source>
        <strain evidence="8">CBS 9802 / IAM 14324 / JCM 22182 / KY 12970</strain>
    </source>
</reference>
<dbReference type="SMART" id="SM01383">
    <property type="entry name" value="Ribosomal_L2"/>
    <property type="match status" value="1"/>
</dbReference>
<dbReference type="GO" id="GO:0016740">
    <property type="term" value="F:transferase activity"/>
    <property type="evidence" value="ECO:0007669"/>
    <property type="project" value="InterPro"/>
</dbReference>
<dbReference type="InterPro" id="IPR012340">
    <property type="entry name" value="NA-bd_OB-fold"/>
</dbReference>
<comment type="caution">
    <text evidence="7">The sequence shown here is derived from an EMBL/GenBank/DDBJ whole genome shotgun (WGS) entry which is preliminary data.</text>
</comment>
<evidence type="ECO:0000259" key="5">
    <source>
        <dbReference type="SMART" id="SM01382"/>
    </source>
</evidence>
<dbReference type="InterPro" id="IPR022669">
    <property type="entry name" value="Ribosomal_uL2_C"/>
</dbReference>
<keyword evidence="8" id="KW-1185">Reference proteome</keyword>
<keyword evidence="2" id="KW-0689">Ribosomal protein</keyword>
<dbReference type="InterPro" id="IPR022666">
    <property type="entry name" value="Ribosomal_uL2_RNA-bd_dom"/>
</dbReference>
<reference evidence="7 8" key="1">
    <citation type="journal article" date="2011" name="J. Gen. Appl. Microbiol.">
        <title>Draft genome sequencing of the enigmatic basidiomycete Mixia osmundae.</title>
        <authorList>
            <person name="Nishida H."/>
            <person name="Nagatsuka Y."/>
            <person name="Sugiyama J."/>
        </authorList>
    </citation>
    <scope>NUCLEOTIDE SEQUENCE [LARGE SCALE GENOMIC DNA]</scope>
    <source>
        <strain evidence="8">CBS 9802 / IAM 14324 / JCM 22182 / KY 12970</strain>
    </source>
</reference>
<dbReference type="GO" id="GO:0005762">
    <property type="term" value="C:mitochondrial large ribosomal subunit"/>
    <property type="evidence" value="ECO:0007669"/>
    <property type="project" value="TreeGrafter"/>
</dbReference>
<dbReference type="EMBL" id="BABT02000076">
    <property type="protein sequence ID" value="GAA96115.1"/>
    <property type="molecule type" value="Genomic_DNA"/>
</dbReference>
<dbReference type="Gene3D" id="2.30.30.30">
    <property type="match status" value="1"/>
</dbReference>
<organism evidence="7 8">
    <name type="scientific">Mixia osmundae (strain CBS 9802 / IAM 14324 / JCM 22182 / KY 12970)</name>
    <dbReference type="NCBI Taxonomy" id="764103"/>
    <lineage>
        <taxon>Eukaryota</taxon>
        <taxon>Fungi</taxon>
        <taxon>Dikarya</taxon>
        <taxon>Basidiomycota</taxon>
        <taxon>Pucciniomycotina</taxon>
        <taxon>Mixiomycetes</taxon>
        <taxon>Mixiales</taxon>
        <taxon>Mixiaceae</taxon>
        <taxon>Mixia</taxon>
    </lineage>
</organism>
<feature type="region of interest" description="Disordered" evidence="4">
    <location>
        <begin position="212"/>
        <end position="232"/>
    </location>
</feature>
<dbReference type="HOGENOM" id="CLU_036235_3_1_1"/>
<dbReference type="Gene3D" id="4.10.950.10">
    <property type="entry name" value="Ribosomal protein L2, domain 3"/>
    <property type="match status" value="1"/>
</dbReference>
<dbReference type="InterPro" id="IPR002171">
    <property type="entry name" value="Ribosomal_uL2"/>
</dbReference>
<feature type="region of interest" description="Disordered" evidence="4">
    <location>
        <begin position="46"/>
        <end position="79"/>
    </location>
</feature>
<feature type="domain" description="Large ribosomal subunit protein uL2 C-terminal" evidence="5">
    <location>
        <begin position="247"/>
        <end position="376"/>
    </location>
</feature>
<evidence type="ECO:0000256" key="1">
    <source>
        <dbReference type="ARBA" id="ARBA00005636"/>
    </source>
</evidence>
<protein>
    <submittedName>
        <fullName evidence="7">Uncharacterized protein</fullName>
    </submittedName>
</protein>
<accession>G7DZV5</accession>
<evidence type="ECO:0000259" key="6">
    <source>
        <dbReference type="SMART" id="SM01383"/>
    </source>
</evidence>
<proteinExistence type="inferred from homology"/>
<dbReference type="InterPro" id="IPR014726">
    <property type="entry name" value="Ribosomal_uL2_dom3"/>
</dbReference>